<evidence type="ECO:0000256" key="1">
    <source>
        <dbReference type="SAM" id="Coils"/>
    </source>
</evidence>
<feature type="compositionally biased region" description="Polar residues" evidence="2">
    <location>
        <begin position="142"/>
        <end position="159"/>
    </location>
</feature>
<feature type="compositionally biased region" description="Polar residues" evidence="2">
    <location>
        <begin position="123"/>
        <end position="134"/>
    </location>
</feature>
<dbReference type="EMBL" id="CAJNOJ010000821">
    <property type="protein sequence ID" value="CAF1526161.1"/>
    <property type="molecule type" value="Genomic_DNA"/>
</dbReference>
<dbReference type="OrthoDB" id="9977688at2759"/>
<feature type="coiled-coil region" evidence="1">
    <location>
        <begin position="386"/>
        <end position="432"/>
    </location>
</feature>
<organism evidence="3 4">
    <name type="scientific">Adineta ricciae</name>
    <name type="common">Rotifer</name>
    <dbReference type="NCBI Taxonomy" id="249248"/>
    <lineage>
        <taxon>Eukaryota</taxon>
        <taxon>Metazoa</taxon>
        <taxon>Spiralia</taxon>
        <taxon>Gnathifera</taxon>
        <taxon>Rotifera</taxon>
        <taxon>Eurotatoria</taxon>
        <taxon>Bdelloidea</taxon>
        <taxon>Adinetida</taxon>
        <taxon>Adinetidae</taxon>
        <taxon>Adineta</taxon>
    </lineage>
</organism>
<proteinExistence type="predicted"/>
<reference evidence="3" key="1">
    <citation type="submission" date="2021-02" db="EMBL/GenBank/DDBJ databases">
        <authorList>
            <person name="Nowell W R."/>
        </authorList>
    </citation>
    <scope>NUCLEOTIDE SEQUENCE</scope>
</reference>
<evidence type="ECO:0000256" key="2">
    <source>
        <dbReference type="SAM" id="MobiDB-lite"/>
    </source>
</evidence>
<feature type="compositionally biased region" description="Polar residues" evidence="2">
    <location>
        <begin position="77"/>
        <end position="87"/>
    </location>
</feature>
<dbReference type="Proteomes" id="UP000663852">
    <property type="component" value="Unassembled WGS sequence"/>
</dbReference>
<name>A0A815UVW5_ADIRI</name>
<feature type="region of interest" description="Disordered" evidence="2">
    <location>
        <begin position="1"/>
        <end position="21"/>
    </location>
</feature>
<feature type="compositionally biased region" description="Low complexity" evidence="2">
    <location>
        <begin position="161"/>
        <end position="182"/>
    </location>
</feature>
<feature type="region of interest" description="Disordered" evidence="2">
    <location>
        <begin position="74"/>
        <end position="208"/>
    </location>
</feature>
<comment type="caution">
    <text evidence="3">The sequence shown here is derived from an EMBL/GenBank/DDBJ whole genome shotgun (WGS) entry which is preliminary data.</text>
</comment>
<accession>A0A815UVW5</accession>
<gene>
    <name evidence="3" type="ORF">EDS130_LOCUS44218</name>
</gene>
<sequence length="616" mass="72598">MNYNNNNRMQPRRGYTNGNNDYFYRNQNRNFNNPNGNFNRNYRRNTYYNRQRYNNNINDGYDNGGYDFVSRPPRMFNGNSRNSSVPRQQRKNRPRQIRLNDFMPAGIRDASPNAQNLPEDFNLLNSDPETTSRPVTPVNALPQRQNFTTMPNNTTQPFIVNNGNQKQQQQQRQNGQQNRKGQSTTSSYRRRQRRNRQQQDRNRMYNNNRFAVFNQQDDLTDMESNYGDQNDNAAVTVPLNNNSKQNTMKKKKQRLYLEPERIMRHMQDKSSITISGRGNQAYVLATISIYDEWIRYNYELQVWQVYLNMGTENKHWAKEVVQRTKKRDDETCTRFVQKKINQLSVKIAQASAAISNMQIQLSTYWNHTLVGTAPTTTSSSTSTTNNNRARDNVDRLERSILNYLQHCTQHVKKMAETKIKLARAQMEEFKALEDFEQIATPLQWNIHLAMKPKMKTWSTKNKNYRTAVKRVEYDLPPKFISKVDFSFKLDESILSQEEAQGLYNQMRQLTKEFRTQAMTLYVQTCTREHELLTNQITQIMNGFPQENDDGFDCEPGFAAFKHYNELREKRFNLEADQSIYFLDEQRVEGSESNNQEEIVTAPTLTRSLGEDFLLQQ</sequence>
<dbReference type="AlphaFoldDB" id="A0A815UVW5"/>
<evidence type="ECO:0000313" key="4">
    <source>
        <dbReference type="Proteomes" id="UP000663852"/>
    </source>
</evidence>
<keyword evidence="1" id="KW-0175">Coiled coil</keyword>
<protein>
    <submittedName>
        <fullName evidence="3">Uncharacterized protein</fullName>
    </submittedName>
</protein>
<evidence type="ECO:0000313" key="3">
    <source>
        <dbReference type="EMBL" id="CAF1526161.1"/>
    </source>
</evidence>